<dbReference type="EMBL" id="BAABGU010000015">
    <property type="protein sequence ID" value="GAA4570717.1"/>
    <property type="molecule type" value="Genomic_DNA"/>
</dbReference>
<proteinExistence type="predicted"/>
<dbReference type="Proteomes" id="UP001500307">
    <property type="component" value="Unassembled WGS sequence"/>
</dbReference>
<organism evidence="1 2">
    <name type="scientific">Micromonospora coerulea</name>
    <dbReference type="NCBI Taxonomy" id="47856"/>
    <lineage>
        <taxon>Bacteria</taxon>
        <taxon>Bacillati</taxon>
        <taxon>Actinomycetota</taxon>
        <taxon>Actinomycetes</taxon>
        <taxon>Micromonosporales</taxon>
        <taxon>Micromonosporaceae</taxon>
        <taxon>Micromonospora</taxon>
    </lineage>
</organism>
<gene>
    <name evidence="1" type="ORF">GCM10023176_29910</name>
</gene>
<reference evidence="2" key="1">
    <citation type="journal article" date="2019" name="Int. J. Syst. Evol. Microbiol.">
        <title>The Global Catalogue of Microorganisms (GCM) 10K type strain sequencing project: providing services to taxonomists for standard genome sequencing and annotation.</title>
        <authorList>
            <consortium name="The Broad Institute Genomics Platform"/>
            <consortium name="The Broad Institute Genome Sequencing Center for Infectious Disease"/>
            <person name="Wu L."/>
            <person name="Ma J."/>
        </authorList>
    </citation>
    <scope>NUCLEOTIDE SEQUENCE [LARGE SCALE GENOMIC DNA]</scope>
    <source>
        <strain evidence="2">JCM 3175</strain>
    </source>
</reference>
<evidence type="ECO:0008006" key="3">
    <source>
        <dbReference type="Google" id="ProtNLM"/>
    </source>
</evidence>
<sequence length="148" mass="16782">MPLRPNVRVVTAIGASCHLPRAGRQETHPSCRIEHMRRLRTRHWLAHHDFHRRTGIGPERLRFCRTRPEKGPIAARLGLTHFVDDRLEVLGYLDTVGHRYLFRPRPDEVTAHAAHLAGVHRVESWPELAATLRAQLTGDRTGPTGGHG</sequence>
<evidence type="ECO:0000313" key="1">
    <source>
        <dbReference type="EMBL" id="GAA4570717.1"/>
    </source>
</evidence>
<accession>A0ABP8SMP6</accession>
<comment type="caution">
    <text evidence="1">The sequence shown here is derived from an EMBL/GenBank/DDBJ whole genome shotgun (WGS) entry which is preliminary data.</text>
</comment>
<keyword evidence="2" id="KW-1185">Reference proteome</keyword>
<name>A0ABP8SMP6_9ACTN</name>
<evidence type="ECO:0000313" key="2">
    <source>
        <dbReference type="Proteomes" id="UP001500307"/>
    </source>
</evidence>
<protein>
    <recommendedName>
        <fullName evidence="3">DUF5753 domain-containing protein</fullName>
    </recommendedName>
</protein>